<name>A0A7J8PDL2_GOSRA</name>
<dbReference type="AlphaFoldDB" id="A0A7J8PDL2"/>
<evidence type="ECO:0000313" key="2">
    <source>
        <dbReference type="Proteomes" id="UP000593578"/>
    </source>
</evidence>
<proteinExistence type="predicted"/>
<gene>
    <name evidence="1" type="ORF">Gorai_000375</name>
</gene>
<organism evidence="1 2">
    <name type="scientific">Gossypium raimondii</name>
    <name type="common">Peruvian cotton</name>
    <name type="synonym">Gossypium klotzschianum subsp. raimondii</name>
    <dbReference type="NCBI Taxonomy" id="29730"/>
    <lineage>
        <taxon>Eukaryota</taxon>
        <taxon>Viridiplantae</taxon>
        <taxon>Streptophyta</taxon>
        <taxon>Embryophyta</taxon>
        <taxon>Tracheophyta</taxon>
        <taxon>Spermatophyta</taxon>
        <taxon>Magnoliopsida</taxon>
        <taxon>eudicotyledons</taxon>
        <taxon>Gunneridae</taxon>
        <taxon>Pentapetalae</taxon>
        <taxon>rosids</taxon>
        <taxon>malvids</taxon>
        <taxon>Malvales</taxon>
        <taxon>Malvaceae</taxon>
        <taxon>Malvoideae</taxon>
        <taxon>Gossypium</taxon>
    </lineage>
</organism>
<dbReference type="Proteomes" id="UP000593578">
    <property type="component" value="Unassembled WGS sequence"/>
</dbReference>
<accession>A0A7J8PDL2</accession>
<evidence type="ECO:0000313" key="1">
    <source>
        <dbReference type="EMBL" id="MBA0587243.1"/>
    </source>
</evidence>
<comment type="caution">
    <text evidence="1">The sequence shown here is derived from an EMBL/GenBank/DDBJ whole genome shotgun (WGS) entry which is preliminary data.</text>
</comment>
<dbReference type="EMBL" id="JABEZZ010000006">
    <property type="protein sequence ID" value="MBA0587243.1"/>
    <property type="molecule type" value="Genomic_DNA"/>
</dbReference>
<protein>
    <submittedName>
        <fullName evidence="1">Uncharacterized protein</fullName>
    </submittedName>
</protein>
<sequence>MVFHGKEDATLVVWQRAKTLSNDFRIFNLVDPHAIPPIPVSKSWMKPPKGYVKINFDAAVSNSSVGYEAIAKIRMVSFSGAVMDLSISFWMRTGLKWKLWLKF</sequence>
<reference evidence="1 2" key="1">
    <citation type="journal article" date="2019" name="Genome Biol. Evol.">
        <title>Insights into the evolution of the New World diploid cottons (Gossypium, subgenus Houzingenia) based on genome sequencing.</title>
        <authorList>
            <person name="Grover C.E."/>
            <person name="Arick M.A. 2nd"/>
            <person name="Thrash A."/>
            <person name="Conover J.L."/>
            <person name="Sanders W.S."/>
            <person name="Peterson D.G."/>
            <person name="Frelichowski J.E."/>
            <person name="Scheffler J.A."/>
            <person name="Scheffler B.E."/>
            <person name="Wendel J.F."/>
        </authorList>
    </citation>
    <scope>NUCLEOTIDE SEQUENCE [LARGE SCALE GENOMIC DNA]</scope>
    <source>
        <strain evidence="1">8</strain>
        <tissue evidence="1">Leaf</tissue>
    </source>
</reference>